<dbReference type="Pfam" id="PF13350">
    <property type="entry name" value="Y_phosphatase3"/>
    <property type="match status" value="1"/>
</dbReference>
<evidence type="ECO:0000313" key="2">
    <source>
        <dbReference type="EMBL" id="SDO47217.1"/>
    </source>
</evidence>
<evidence type="ECO:0000259" key="1">
    <source>
        <dbReference type="PROSITE" id="PS50056"/>
    </source>
</evidence>
<dbReference type="InterPro" id="IPR016130">
    <property type="entry name" value="Tyr_Pase_AS"/>
</dbReference>
<dbReference type="InterPro" id="IPR029021">
    <property type="entry name" value="Prot-tyrosine_phosphatase-like"/>
</dbReference>
<dbReference type="EMBL" id="FNIC01000009">
    <property type="protein sequence ID" value="SDO47217.1"/>
    <property type="molecule type" value="Genomic_DNA"/>
</dbReference>
<dbReference type="GO" id="GO:0004721">
    <property type="term" value="F:phosphoprotein phosphatase activity"/>
    <property type="evidence" value="ECO:0007669"/>
    <property type="project" value="InterPro"/>
</dbReference>
<dbReference type="PROSITE" id="PS00383">
    <property type="entry name" value="TYR_PHOSPHATASE_1"/>
    <property type="match status" value="1"/>
</dbReference>
<dbReference type="InterPro" id="IPR000387">
    <property type="entry name" value="Tyr_Pase_dom"/>
</dbReference>
<dbReference type="PROSITE" id="PS50056">
    <property type="entry name" value="TYR_PHOSPHATASE_2"/>
    <property type="match status" value="1"/>
</dbReference>
<evidence type="ECO:0000313" key="3">
    <source>
        <dbReference type="Proteomes" id="UP000199004"/>
    </source>
</evidence>
<dbReference type="RefSeq" id="WP_170254372.1">
    <property type="nucleotide sequence ID" value="NZ_BKAE01000014.1"/>
</dbReference>
<dbReference type="SUPFAM" id="SSF52799">
    <property type="entry name" value="(Phosphotyrosine protein) phosphatases II"/>
    <property type="match status" value="1"/>
</dbReference>
<feature type="domain" description="Tyrosine specific protein phosphatases" evidence="1">
    <location>
        <begin position="113"/>
        <end position="152"/>
    </location>
</feature>
<sequence>MDWDGARNLADLGGLPTVDGDRTAYGRVWRSAATEWMTATGWQAAREAGLVRVVDLRNEMERGRQEQHPVVGEAVTSGIEVVLAPTEDPDDPEFLEECGPWLDHPRSWAPNAARYPEKLARVFTAIADSPGPVLVHCAGGRDRTGLVTSMLLSLAGVERDAIADHYEQGFRGAGEHRGHGLGYDPDAGEWVPADDDEWSPAELDAALADRRPVLLQWLDDMDVAAYLTDAGLGPDQIERLRRLLRA</sequence>
<dbReference type="Gene3D" id="3.90.190.10">
    <property type="entry name" value="Protein tyrosine phosphatase superfamily"/>
    <property type="match status" value="1"/>
</dbReference>
<name>A0A1H0JU81_9ACTN</name>
<organism evidence="2 3">
    <name type="scientific">Nocardioides szechwanensis</name>
    <dbReference type="NCBI Taxonomy" id="1005944"/>
    <lineage>
        <taxon>Bacteria</taxon>
        <taxon>Bacillati</taxon>
        <taxon>Actinomycetota</taxon>
        <taxon>Actinomycetes</taxon>
        <taxon>Propionibacteriales</taxon>
        <taxon>Nocardioidaceae</taxon>
        <taxon>Nocardioides</taxon>
    </lineage>
</organism>
<gene>
    <name evidence="2" type="ORF">SAMN05192576_4063</name>
</gene>
<accession>A0A1H0JU81</accession>
<dbReference type="AlphaFoldDB" id="A0A1H0JU81"/>
<reference evidence="2 3" key="1">
    <citation type="submission" date="2016-10" db="EMBL/GenBank/DDBJ databases">
        <authorList>
            <person name="de Groot N.N."/>
        </authorList>
    </citation>
    <scope>NUCLEOTIDE SEQUENCE [LARGE SCALE GENOMIC DNA]</scope>
    <source>
        <strain evidence="2 3">CGMCC 1.11147</strain>
    </source>
</reference>
<dbReference type="Proteomes" id="UP000199004">
    <property type="component" value="Unassembled WGS sequence"/>
</dbReference>
<protein>
    <submittedName>
        <fullName evidence="2">Protein tyrosine/serine phosphatase</fullName>
    </submittedName>
</protein>
<proteinExistence type="predicted"/>
<dbReference type="InterPro" id="IPR026893">
    <property type="entry name" value="Tyr/Ser_Pase_IphP-type"/>
</dbReference>
<dbReference type="STRING" id="1005944.SAMN05192576_4063"/>
<keyword evidence="3" id="KW-1185">Reference proteome</keyword>